<sequence>MTLFLTETHLTSDPRLDNEIMVFDIAFSLMSVQCQSHRQENMEYVEHHQIRTGDKVMLQGVFVTIGPNVYINVHFIELTNNQTGKKRKLQQMQEALNTDAMSLTPSSPPSEKAKPFRTSHYNTIEKAGYNFIEITGCFKEYFFMLYGKAYYVCDMSIGVVSSEEERAKIRADVGELMYKQLSKIVMLHEKISKAENPNSEAIKSDILDFIIAVKGIMIDIHDKFIKFNCSLPEYLRIDSSIPLPSSIYNYYINL</sequence>
<name>A0A8H7QRV9_9FUNG</name>
<proteinExistence type="predicted"/>
<evidence type="ECO:0000313" key="2">
    <source>
        <dbReference type="Proteomes" id="UP000650833"/>
    </source>
</evidence>
<dbReference type="OrthoDB" id="2259354at2759"/>
<organism evidence="1 2">
    <name type="scientific">Mucor plumbeus</name>
    <dbReference type="NCBI Taxonomy" id="97098"/>
    <lineage>
        <taxon>Eukaryota</taxon>
        <taxon>Fungi</taxon>
        <taxon>Fungi incertae sedis</taxon>
        <taxon>Mucoromycota</taxon>
        <taxon>Mucoromycotina</taxon>
        <taxon>Mucoromycetes</taxon>
        <taxon>Mucorales</taxon>
        <taxon>Mucorineae</taxon>
        <taxon>Mucoraceae</taxon>
        <taxon>Mucor</taxon>
    </lineage>
</organism>
<accession>A0A8H7QRV9</accession>
<comment type="caution">
    <text evidence="1">The sequence shown here is derived from an EMBL/GenBank/DDBJ whole genome shotgun (WGS) entry which is preliminary data.</text>
</comment>
<evidence type="ECO:0000313" key="1">
    <source>
        <dbReference type="EMBL" id="KAG2196618.1"/>
    </source>
</evidence>
<keyword evidence="2" id="KW-1185">Reference proteome</keyword>
<dbReference type="EMBL" id="JAEPRC010000468">
    <property type="protein sequence ID" value="KAG2196618.1"/>
    <property type="molecule type" value="Genomic_DNA"/>
</dbReference>
<protein>
    <submittedName>
        <fullName evidence="1">Uncharacterized protein</fullName>
    </submittedName>
</protein>
<dbReference type="Proteomes" id="UP000650833">
    <property type="component" value="Unassembled WGS sequence"/>
</dbReference>
<gene>
    <name evidence="1" type="ORF">INT46_011861</name>
</gene>
<dbReference type="AlphaFoldDB" id="A0A8H7QRV9"/>
<reference evidence="1" key="1">
    <citation type="submission" date="2020-12" db="EMBL/GenBank/DDBJ databases">
        <title>Metabolic potential, ecology and presence of endohyphal bacteria is reflected in genomic diversity of Mucoromycotina.</title>
        <authorList>
            <person name="Muszewska A."/>
            <person name="Okrasinska A."/>
            <person name="Steczkiewicz K."/>
            <person name="Drgas O."/>
            <person name="Orlowska M."/>
            <person name="Perlinska-Lenart U."/>
            <person name="Aleksandrzak-Piekarczyk T."/>
            <person name="Szatraj K."/>
            <person name="Zielenkiewicz U."/>
            <person name="Pilsyk S."/>
            <person name="Malc E."/>
            <person name="Mieczkowski P."/>
            <person name="Kruszewska J.S."/>
            <person name="Biernat P."/>
            <person name="Pawlowska J."/>
        </authorList>
    </citation>
    <scope>NUCLEOTIDE SEQUENCE</scope>
    <source>
        <strain evidence="1">CBS 226.32</strain>
    </source>
</reference>